<dbReference type="Gene3D" id="3.90.70.10">
    <property type="entry name" value="Cysteine proteinases"/>
    <property type="match status" value="2"/>
</dbReference>
<evidence type="ECO:0000256" key="1">
    <source>
        <dbReference type="ARBA" id="ARBA00000707"/>
    </source>
</evidence>
<dbReference type="GO" id="GO:0043161">
    <property type="term" value="P:proteasome-mediated ubiquitin-dependent protein catabolic process"/>
    <property type="evidence" value="ECO:0007669"/>
    <property type="project" value="InterPro"/>
</dbReference>
<feature type="region of interest" description="Disordered" evidence="7">
    <location>
        <begin position="105"/>
        <end position="136"/>
    </location>
</feature>
<proteinExistence type="predicted"/>
<dbReference type="InterPro" id="IPR044635">
    <property type="entry name" value="UBP14-like"/>
</dbReference>
<dbReference type="EMBL" id="JAEVFJ010000018">
    <property type="protein sequence ID" value="KAH8099848.1"/>
    <property type="molecule type" value="Genomic_DNA"/>
</dbReference>
<keyword evidence="10" id="KW-1185">Reference proteome</keyword>
<dbReference type="OrthoDB" id="2420415at2759"/>
<feature type="region of interest" description="Disordered" evidence="7">
    <location>
        <begin position="804"/>
        <end position="931"/>
    </location>
</feature>
<dbReference type="PROSITE" id="PS00972">
    <property type="entry name" value="USP_1"/>
    <property type="match status" value="1"/>
</dbReference>
<gene>
    <name evidence="9" type="ORF">BXZ70DRAFT_894341</name>
</gene>
<feature type="domain" description="USP" evidence="8">
    <location>
        <begin position="702"/>
        <end position="1262"/>
    </location>
</feature>
<dbReference type="GO" id="GO:0061136">
    <property type="term" value="P:regulation of proteasomal protein catabolic process"/>
    <property type="evidence" value="ECO:0007669"/>
    <property type="project" value="TreeGrafter"/>
</dbReference>
<dbReference type="EC" id="3.4.19.12" evidence="2"/>
<dbReference type="InterPro" id="IPR018200">
    <property type="entry name" value="USP_CS"/>
</dbReference>
<accession>A0A8K0UM30</accession>
<comment type="caution">
    <text evidence="9">The sequence shown here is derived from an EMBL/GenBank/DDBJ whole genome shotgun (WGS) entry which is preliminary data.</text>
</comment>
<dbReference type="GO" id="GO:0016579">
    <property type="term" value="P:protein deubiquitination"/>
    <property type="evidence" value="ECO:0007669"/>
    <property type="project" value="InterPro"/>
</dbReference>
<dbReference type="Proteomes" id="UP000813824">
    <property type="component" value="Unassembled WGS sequence"/>
</dbReference>
<keyword evidence="5" id="KW-0378">Hydrolase</keyword>
<dbReference type="PROSITE" id="PS00973">
    <property type="entry name" value="USP_2"/>
    <property type="match status" value="1"/>
</dbReference>
<keyword evidence="3" id="KW-0645">Protease</keyword>
<dbReference type="InterPro" id="IPR025305">
    <property type="entry name" value="UCH_repeat_domain"/>
</dbReference>
<keyword evidence="6" id="KW-0788">Thiol protease</keyword>
<reference evidence="9" key="1">
    <citation type="journal article" date="2021" name="New Phytol.">
        <title>Evolutionary innovations through gain and loss of genes in the ectomycorrhizal Boletales.</title>
        <authorList>
            <person name="Wu G."/>
            <person name="Miyauchi S."/>
            <person name="Morin E."/>
            <person name="Kuo A."/>
            <person name="Drula E."/>
            <person name="Varga T."/>
            <person name="Kohler A."/>
            <person name="Feng B."/>
            <person name="Cao Y."/>
            <person name="Lipzen A."/>
            <person name="Daum C."/>
            <person name="Hundley H."/>
            <person name="Pangilinan J."/>
            <person name="Johnson J."/>
            <person name="Barry K."/>
            <person name="LaButti K."/>
            <person name="Ng V."/>
            <person name="Ahrendt S."/>
            <person name="Min B."/>
            <person name="Choi I.G."/>
            <person name="Park H."/>
            <person name="Plett J.M."/>
            <person name="Magnuson J."/>
            <person name="Spatafora J.W."/>
            <person name="Nagy L.G."/>
            <person name="Henrissat B."/>
            <person name="Grigoriev I.V."/>
            <person name="Yang Z.L."/>
            <person name="Xu J."/>
            <person name="Martin F.M."/>
        </authorList>
    </citation>
    <scope>NUCLEOTIDE SEQUENCE</scope>
    <source>
        <strain evidence="9">KKN 215</strain>
    </source>
</reference>
<dbReference type="InterPro" id="IPR001394">
    <property type="entry name" value="Peptidase_C19_UCH"/>
</dbReference>
<dbReference type="Pfam" id="PF00443">
    <property type="entry name" value="UCH"/>
    <property type="match status" value="2"/>
</dbReference>
<organism evidence="9 10">
    <name type="scientific">Cristinia sonorae</name>
    <dbReference type="NCBI Taxonomy" id="1940300"/>
    <lineage>
        <taxon>Eukaryota</taxon>
        <taxon>Fungi</taxon>
        <taxon>Dikarya</taxon>
        <taxon>Basidiomycota</taxon>
        <taxon>Agaricomycotina</taxon>
        <taxon>Agaricomycetes</taxon>
        <taxon>Agaricomycetidae</taxon>
        <taxon>Agaricales</taxon>
        <taxon>Pleurotineae</taxon>
        <taxon>Stephanosporaceae</taxon>
        <taxon>Cristinia</taxon>
    </lineage>
</organism>
<evidence type="ECO:0000256" key="2">
    <source>
        <dbReference type="ARBA" id="ARBA00012759"/>
    </source>
</evidence>
<evidence type="ECO:0000313" key="10">
    <source>
        <dbReference type="Proteomes" id="UP000813824"/>
    </source>
</evidence>
<dbReference type="PANTHER" id="PTHR43982">
    <property type="entry name" value="UBIQUITIN CARBOXYL-TERMINAL HYDROLASE"/>
    <property type="match status" value="1"/>
</dbReference>
<dbReference type="PROSITE" id="PS50235">
    <property type="entry name" value="USP_3"/>
    <property type="match status" value="1"/>
</dbReference>
<comment type="catalytic activity">
    <reaction evidence="1">
        <text>Thiol-dependent hydrolysis of ester, thioester, amide, peptide and isopeptide bonds formed by the C-terminal Gly of ubiquitin (a 76-residue protein attached to proteins as an intracellular targeting signal).</text>
        <dbReference type="EC" id="3.4.19.12"/>
    </reaction>
</comment>
<evidence type="ECO:0000259" key="8">
    <source>
        <dbReference type="PROSITE" id="PS50235"/>
    </source>
</evidence>
<feature type="compositionally biased region" description="Low complexity" evidence="7">
    <location>
        <begin position="111"/>
        <end position="127"/>
    </location>
</feature>
<evidence type="ECO:0000256" key="5">
    <source>
        <dbReference type="ARBA" id="ARBA00022801"/>
    </source>
</evidence>
<dbReference type="GO" id="GO:0004843">
    <property type="term" value="F:cysteine-type deubiquitinase activity"/>
    <property type="evidence" value="ECO:0007669"/>
    <property type="project" value="UniProtKB-EC"/>
</dbReference>
<sequence length="1281" mass="144145">MHDDRNPPRYTINDNWPDAFGTMHWDTTPGWGESSSGKGDVNAWGASSATNKVEIDGRNFEEEENWWDAARRAECKRPGPGVLPPLLSELLHNPEHTLYSVSASLPKHSHSNSTSSTSSGSSQSQSTIHHPPSAEEVRKAVPHANAYYCKEHNGWVLLSWCSSTVLPPFARSFNPSSPLPDQARRKRTQSCVGEGEQPFGQANKTHHFHKYERAVDARMLNTPFKRSEWEEEELLKRRRRKMTLHEETMDTSVKVPQVEDEVEGDLLDLYVCCQCSVYCLASQVIPGVIPVKYVEDLTKDKLSHPSLDKTAHASVLSAWETIITILQNRIFKGENRVLPVTGAKFQSKIGWTPVIRQIFEQLGFPLRPLVPSEEQPQTLQPPEIDPSTPAGRRMRGKLLRAWVEVCAYTIIFQKSKSSTSFGNYDAQKLSVTVESAREMYQTGIGAHVNQIPRGLLPDNLLGCTDLNDVWEGLGMTPSSYSHDLVTFAYLAQCRCDPANTPTYFGHLHKLHEVMKTTGVPSSAREEIEMLLLQEKSRGRWSKEDLKRGAAVLGFGLDNALGVDLDDEVDEEFILRAWKDGLKRSWTMEDGNERRMQLYDALKILSELKSSKRLLDAWTHEKGSGMSPDAAYLALQVSKEVEDDMLITVYTFAVQDQPSQIEKMRNALTVIAESRDSQRLRGFLETGVDPGDVVQQVKMDMPRGLNQLGNTCYLNSLLQYFYTIKDLREAVTPLAATDFKTLEEKKLSDDDLKRHRVGGRLVTRREILRSKKFVNQLAELFWNLEYSEIPAVTPTMDLAKLALVTSQDEEEDDQCGTATDASNDTDATLVDDGPLPSRTQERSNSASPVVMSPGSMSDGSSVLGKRTRTDGPMDVDMDSAVDKGKDSYVVVEKPEASSSKGKAGHSGSAEVEMVEDVSKPQPPALPPRKPREVDDSVMMFGRQHDVSECMDNCMFQIETALLDFHEMAGTEDDKTSVVKRLFYGKKRQRLAPLDASEGAVSRYSVHEKEDLFSHLHVNVSEEGYDLYDGLSRYFDDVVEFEGVKRRMEVTLVDLPPLLQIQLQRVQFDRETQQAYKSQAYVKFGETIYLDRFMDTAAPEKKARAKAIQTRLNACRDRIYKLTQGKHAPFAPALGGVADFLEKQDALRLEEVDDDFIAVIKAEKDHVSAVLEQERAEAGKLKEELEAVWKDDVSSPYELTSVFIHRGASPSWGHYFFYSRHLPDKPDSWFKYNDSDVSIVPKEEVLADTTGSTANPYMLVFTRKDSDVVHTVHRFDADQLQDA</sequence>
<dbReference type="InterPro" id="IPR028889">
    <property type="entry name" value="USP"/>
</dbReference>
<dbReference type="PANTHER" id="PTHR43982:SF6">
    <property type="entry name" value="UBIQUITIN CARBOXYL-TERMINAL HYDROLASE 2-RELATED"/>
    <property type="match status" value="1"/>
</dbReference>
<keyword evidence="4" id="KW-0833">Ubl conjugation pathway</keyword>
<evidence type="ECO:0000256" key="7">
    <source>
        <dbReference type="SAM" id="MobiDB-lite"/>
    </source>
</evidence>
<protein>
    <recommendedName>
        <fullName evidence="2">ubiquitinyl hydrolase 1</fullName>
        <ecNumber evidence="2">3.4.19.12</ecNumber>
    </recommendedName>
</protein>
<dbReference type="Pfam" id="PF13446">
    <property type="entry name" value="RPT"/>
    <property type="match status" value="1"/>
</dbReference>
<feature type="compositionally biased region" description="Low complexity" evidence="7">
    <location>
        <begin position="816"/>
        <end position="827"/>
    </location>
</feature>
<evidence type="ECO:0000256" key="3">
    <source>
        <dbReference type="ARBA" id="ARBA00022670"/>
    </source>
</evidence>
<dbReference type="InterPro" id="IPR038765">
    <property type="entry name" value="Papain-like_cys_pep_sf"/>
</dbReference>
<feature type="compositionally biased region" description="Low complexity" evidence="7">
    <location>
        <begin position="895"/>
        <end position="908"/>
    </location>
</feature>
<feature type="region of interest" description="Disordered" evidence="7">
    <location>
        <begin position="371"/>
        <end position="391"/>
    </location>
</feature>
<dbReference type="GO" id="GO:0070628">
    <property type="term" value="F:proteasome binding"/>
    <property type="evidence" value="ECO:0007669"/>
    <property type="project" value="TreeGrafter"/>
</dbReference>
<dbReference type="SUPFAM" id="SSF54001">
    <property type="entry name" value="Cysteine proteinases"/>
    <property type="match status" value="1"/>
</dbReference>
<evidence type="ECO:0000313" key="9">
    <source>
        <dbReference type="EMBL" id="KAH8099848.1"/>
    </source>
</evidence>
<name>A0A8K0UM30_9AGAR</name>
<evidence type="ECO:0000256" key="6">
    <source>
        <dbReference type="ARBA" id="ARBA00022807"/>
    </source>
</evidence>
<evidence type="ECO:0000256" key="4">
    <source>
        <dbReference type="ARBA" id="ARBA00022786"/>
    </source>
</evidence>
<dbReference type="CDD" id="cd02666">
    <property type="entry name" value="Peptidase_C19J"/>
    <property type="match status" value="1"/>
</dbReference>